<organism evidence="5">
    <name type="scientific">bioreactor metagenome</name>
    <dbReference type="NCBI Taxonomy" id="1076179"/>
    <lineage>
        <taxon>unclassified sequences</taxon>
        <taxon>metagenomes</taxon>
        <taxon>ecological metagenomes</taxon>
    </lineage>
</organism>
<name>A0A645FPZ1_9ZZZZ</name>
<gene>
    <name evidence="5" type="primary">rhaR_155</name>
    <name evidence="5" type="ORF">SDC9_162996</name>
</gene>
<evidence type="ECO:0000256" key="1">
    <source>
        <dbReference type="ARBA" id="ARBA00023015"/>
    </source>
</evidence>
<comment type="caution">
    <text evidence="5">The sequence shown here is derived from an EMBL/GenBank/DDBJ whole genome shotgun (WGS) entry which is preliminary data.</text>
</comment>
<dbReference type="Pfam" id="PF12833">
    <property type="entry name" value="HTH_18"/>
    <property type="match status" value="1"/>
</dbReference>
<dbReference type="PRINTS" id="PR00032">
    <property type="entry name" value="HTHARAC"/>
</dbReference>
<protein>
    <submittedName>
        <fullName evidence="5">HTH-type transcriptional activator RhaR</fullName>
    </submittedName>
</protein>
<evidence type="ECO:0000259" key="4">
    <source>
        <dbReference type="PROSITE" id="PS01124"/>
    </source>
</evidence>
<dbReference type="InterPro" id="IPR018060">
    <property type="entry name" value="HTH_AraC"/>
</dbReference>
<accession>A0A645FPZ1</accession>
<dbReference type="InterPro" id="IPR020449">
    <property type="entry name" value="Tscrpt_reg_AraC-type_HTH"/>
</dbReference>
<dbReference type="InterPro" id="IPR009057">
    <property type="entry name" value="Homeodomain-like_sf"/>
</dbReference>
<evidence type="ECO:0000313" key="5">
    <source>
        <dbReference type="EMBL" id="MPN15662.1"/>
    </source>
</evidence>
<dbReference type="PANTHER" id="PTHR43280:SF2">
    <property type="entry name" value="HTH-TYPE TRANSCRIPTIONAL REGULATOR EXSA"/>
    <property type="match status" value="1"/>
</dbReference>
<dbReference type="EMBL" id="VSSQ01062495">
    <property type="protein sequence ID" value="MPN15662.1"/>
    <property type="molecule type" value="Genomic_DNA"/>
</dbReference>
<dbReference type="GO" id="GO:0003700">
    <property type="term" value="F:DNA-binding transcription factor activity"/>
    <property type="evidence" value="ECO:0007669"/>
    <property type="project" value="InterPro"/>
</dbReference>
<keyword evidence="2" id="KW-0238">DNA-binding</keyword>
<dbReference type="SUPFAM" id="SSF46689">
    <property type="entry name" value="Homeodomain-like"/>
    <property type="match status" value="1"/>
</dbReference>
<evidence type="ECO:0000256" key="3">
    <source>
        <dbReference type="ARBA" id="ARBA00023163"/>
    </source>
</evidence>
<keyword evidence="1" id="KW-0805">Transcription regulation</keyword>
<feature type="domain" description="HTH araC/xylS-type" evidence="4">
    <location>
        <begin position="99"/>
        <end position="198"/>
    </location>
</feature>
<dbReference type="PROSITE" id="PS01124">
    <property type="entry name" value="HTH_ARAC_FAMILY_2"/>
    <property type="match status" value="1"/>
</dbReference>
<dbReference type="AlphaFoldDB" id="A0A645FPZ1"/>
<proteinExistence type="predicted"/>
<dbReference type="GO" id="GO:0043565">
    <property type="term" value="F:sequence-specific DNA binding"/>
    <property type="evidence" value="ECO:0007669"/>
    <property type="project" value="InterPro"/>
</dbReference>
<dbReference type="SMART" id="SM00342">
    <property type="entry name" value="HTH_ARAC"/>
    <property type="match status" value="1"/>
</dbReference>
<dbReference type="Gene3D" id="1.10.10.60">
    <property type="entry name" value="Homeodomain-like"/>
    <property type="match status" value="2"/>
</dbReference>
<sequence>MQKSTDLYEKAVHTMISNLRTQEDYDLFCSMKHYLSYSIAGLIGDVFKATERMTVQEWKHSVLYSRNYEELSMSLLKISEILEEYRHQYSKRHTIELVEQIKQLVKEYLSNVNLSSNLIADKIELSLGYTRSIFKSEEGISLNEYIGVKRIEEACTLLVSTKQSINMIRETLGFSNTSYFCTYFKKIKGVSPSEYRRKERM</sequence>
<evidence type="ECO:0000256" key="2">
    <source>
        <dbReference type="ARBA" id="ARBA00023125"/>
    </source>
</evidence>
<reference evidence="5" key="1">
    <citation type="submission" date="2019-08" db="EMBL/GenBank/DDBJ databases">
        <authorList>
            <person name="Kucharzyk K."/>
            <person name="Murdoch R.W."/>
            <person name="Higgins S."/>
            <person name="Loffler F."/>
        </authorList>
    </citation>
    <scope>NUCLEOTIDE SEQUENCE</scope>
</reference>
<keyword evidence="3" id="KW-0804">Transcription</keyword>
<dbReference type="PANTHER" id="PTHR43280">
    <property type="entry name" value="ARAC-FAMILY TRANSCRIPTIONAL REGULATOR"/>
    <property type="match status" value="1"/>
</dbReference>